<feature type="compositionally biased region" description="Basic and acidic residues" evidence="1">
    <location>
        <begin position="63"/>
        <end position="89"/>
    </location>
</feature>
<comment type="caution">
    <text evidence="2">The sequence shown here is derived from an EMBL/GenBank/DDBJ whole genome shotgun (WGS) entry which is preliminary data.</text>
</comment>
<gene>
    <name evidence="2" type="ORF">E2562_013445</name>
</gene>
<evidence type="ECO:0000313" key="2">
    <source>
        <dbReference type="EMBL" id="KAF0921708.1"/>
    </source>
</evidence>
<protein>
    <submittedName>
        <fullName evidence="2">Uncharacterized protein</fullName>
    </submittedName>
</protein>
<dbReference type="EMBL" id="SPHZ02000004">
    <property type="protein sequence ID" value="KAF0921708.1"/>
    <property type="molecule type" value="Genomic_DNA"/>
</dbReference>
<accession>A0A6G1EA94</accession>
<evidence type="ECO:0000313" key="3">
    <source>
        <dbReference type="Proteomes" id="UP000479710"/>
    </source>
</evidence>
<proteinExistence type="predicted"/>
<feature type="region of interest" description="Disordered" evidence="1">
    <location>
        <begin position="31"/>
        <end position="102"/>
    </location>
</feature>
<dbReference type="Proteomes" id="UP000479710">
    <property type="component" value="Unassembled WGS sequence"/>
</dbReference>
<evidence type="ECO:0000256" key="1">
    <source>
        <dbReference type="SAM" id="MobiDB-lite"/>
    </source>
</evidence>
<sequence>MGDEDLLDKDATYIRRDYQEDVLVHLSVARGGSVGQGPQDREGRLTGRIDSPQWPSSASEWRLAGEGKAGRLGVEEKEKKGSGSDERGRAQRRLAMTSRGGG</sequence>
<organism evidence="2 3">
    <name type="scientific">Oryza meyeriana var. granulata</name>
    <dbReference type="NCBI Taxonomy" id="110450"/>
    <lineage>
        <taxon>Eukaryota</taxon>
        <taxon>Viridiplantae</taxon>
        <taxon>Streptophyta</taxon>
        <taxon>Embryophyta</taxon>
        <taxon>Tracheophyta</taxon>
        <taxon>Spermatophyta</taxon>
        <taxon>Magnoliopsida</taxon>
        <taxon>Liliopsida</taxon>
        <taxon>Poales</taxon>
        <taxon>Poaceae</taxon>
        <taxon>BOP clade</taxon>
        <taxon>Oryzoideae</taxon>
        <taxon>Oryzeae</taxon>
        <taxon>Oryzinae</taxon>
        <taxon>Oryza</taxon>
        <taxon>Oryza meyeriana</taxon>
    </lineage>
</organism>
<keyword evidence="3" id="KW-1185">Reference proteome</keyword>
<dbReference type="AlphaFoldDB" id="A0A6G1EA94"/>
<name>A0A6G1EA94_9ORYZ</name>
<reference evidence="2 3" key="1">
    <citation type="submission" date="2019-11" db="EMBL/GenBank/DDBJ databases">
        <title>Whole genome sequence of Oryza granulata.</title>
        <authorList>
            <person name="Li W."/>
        </authorList>
    </citation>
    <scope>NUCLEOTIDE SEQUENCE [LARGE SCALE GENOMIC DNA]</scope>
    <source>
        <strain evidence="3">cv. Menghai</strain>
        <tissue evidence="2">Leaf</tissue>
    </source>
</reference>